<evidence type="ECO:0000256" key="5">
    <source>
        <dbReference type="ARBA" id="ARBA00022989"/>
    </source>
</evidence>
<dbReference type="Gene3D" id="1.20.1250.20">
    <property type="entry name" value="MFS general substrate transporter like domains"/>
    <property type="match status" value="1"/>
</dbReference>
<dbReference type="PANTHER" id="PTHR23514:SF3">
    <property type="entry name" value="BYPASS OF STOP CODON PROTEIN 6"/>
    <property type="match status" value="1"/>
</dbReference>
<evidence type="ECO:0000256" key="1">
    <source>
        <dbReference type="ARBA" id="ARBA00004127"/>
    </source>
</evidence>
<dbReference type="EMBL" id="JARJCW010000095">
    <property type="protein sequence ID" value="KAJ7194848.1"/>
    <property type="molecule type" value="Genomic_DNA"/>
</dbReference>
<accession>A0AAD6UU67</accession>
<organism evidence="8 9">
    <name type="scientific">Mycena pura</name>
    <dbReference type="NCBI Taxonomy" id="153505"/>
    <lineage>
        <taxon>Eukaryota</taxon>
        <taxon>Fungi</taxon>
        <taxon>Dikarya</taxon>
        <taxon>Basidiomycota</taxon>
        <taxon>Agaricomycotina</taxon>
        <taxon>Agaricomycetes</taxon>
        <taxon>Agaricomycetidae</taxon>
        <taxon>Agaricales</taxon>
        <taxon>Marasmiineae</taxon>
        <taxon>Mycenaceae</taxon>
        <taxon>Mycena</taxon>
    </lineage>
</organism>
<proteinExistence type="inferred from homology"/>
<reference evidence="8" key="1">
    <citation type="submission" date="2023-03" db="EMBL/GenBank/DDBJ databases">
        <title>Massive genome expansion in bonnet fungi (Mycena s.s.) driven by repeated elements and novel gene families across ecological guilds.</title>
        <authorList>
            <consortium name="Lawrence Berkeley National Laboratory"/>
            <person name="Harder C.B."/>
            <person name="Miyauchi S."/>
            <person name="Viragh M."/>
            <person name="Kuo A."/>
            <person name="Thoen E."/>
            <person name="Andreopoulos B."/>
            <person name="Lu D."/>
            <person name="Skrede I."/>
            <person name="Drula E."/>
            <person name="Henrissat B."/>
            <person name="Morin E."/>
            <person name="Kohler A."/>
            <person name="Barry K."/>
            <person name="LaButti K."/>
            <person name="Morin E."/>
            <person name="Salamov A."/>
            <person name="Lipzen A."/>
            <person name="Mereny Z."/>
            <person name="Hegedus B."/>
            <person name="Baldrian P."/>
            <person name="Stursova M."/>
            <person name="Weitz H."/>
            <person name="Taylor A."/>
            <person name="Grigoriev I.V."/>
            <person name="Nagy L.G."/>
            <person name="Martin F."/>
            <person name="Kauserud H."/>
        </authorList>
    </citation>
    <scope>NUCLEOTIDE SEQUENCE</scope>
    <source>
        <strain evidence="8">9144</strain>
    </source>
</reference>
<evidence type="ECO:0000313" key="8">
    <source>
        <dbReference type="EMBL" id="KAJ7194848.1"/>
    </source>
</evidence>
<dbReference type="Proteomes" id="UP001219525">
    <property type="component" value="Unassembled WGS sequence"/>
</dbReference>
<evidence type="ECO:0000256" key="7">
    <source>
        <dbReference type="SAM" id="Phobius"/>
    </source>
</evidence>
<protein>
    <submittedName>
        <fullName evidence="8">Uncharacterized protein</fullName>
    </submittedName>
</protein>
<evidence type="ECO:0000256" key="4">
    <source>
        <dbReference type="ARBA" id="ARBA00022692"/>
    </source>
</evidence>
<evidence type="ECO:0000256" key="2">
    <source>
        <dbReference type="ARBA" id="ARBA00008335"/>
    </source>
</evidence>
<keyword evidence="3" id="KW-0813">Transport</keyword>
<evidence type="ECO:0000313" key="9">
    <source>
        <dbReference type="Proteomes" id="UP001219525"/>
    </source>
</evidence>
<keyword evidence="4 7" id="KW-0812">Transmembrane</keyword>
<comment type="similarity">
    <text evidence="2">Belongs to the major facilitator superfamily.</text>
</comment>
<dbReference type="GO" id="GO:0016020">
    <property type="term" value="C:membrane"/>
    <property type="evidence" value="ECO:0007669"/>
    <property type="project" value="TreeGrafter"/>
</dbReference>
<dbReference type="AlphaFoldDB" id="A0AAD6UU67"/>
<feature type="transmembrane region" description="Helical" evidence="7">
    <location>
        <begin position="21"/>
        <end position="39"/>
    </location>
</feature>
<comment type="caution">
    <text evidence="8">The sequence shown here is derived from an EMBL/GenBank/DDBJ whole genome shotgun (WGS) entry which is preliminary data.</text>
</comment>
<comment type="subcellular location">
    <subcellularLocation>
        <location evidence="1">Endomembrane system</location>
        <topology evidence="1">Multi-pass membrane protein</topology>
    </subcellularLocation>
</comment>
<evidence type="ECO:0000256" key="6">
    <source>
        <dbReference type="ARBA" id="ARBA00023136"/>
    </source>
</evidence>
<gene>
    <name evidence="8" type="ORF">GGX14DRAFT_677965</name>
</gene>
<feature type="transmembrane region" description="Helical" evidence="7">
    <location>
        <begin position="103"/>
        <end position="122"/>
    </location>
</feature>
<dbReference type="InterPro" id="IPR036259">
    <property type="entry name" value="MFS_trans_sf"/>
</dbReference>
<dbReference type="SUPFAM" id="SSF103473">
    <property type="entry name" value="MFS general substrate transporter"/>
    <property type="match status" value="1"/>
</dbReference>
<dbReference type="InterPro" id="IPR051788">
    <property type="entry name" value="MFS_Transporter"/>
</dbReference>
<feature type="transmembrane region" description="Helical" evidence="7">
    <location>
        <begin position="157"/>
        <end position="176"/>
    </location>
</feature>
<evidence type="ECO:0000256" key="3">
    <source>
        <dbReference type="ARBA" id="ARBA00022448"/>
    </source>
</evidence>
<name>A0AAD6UU67_9AGAR</name>
<keyword evidence="9" id="KW-1185">Reference proteome</keyword>
<sequence>MSPASQKTVKRKWGFHWSFHYIILLGITALNTAFLAFVFRAKHQEDCLAQIGQTVGEKDRARGEEGQSHFWQILSAGGPPCTVPLRLCWIVSFMIAVRAGGPSAGYVSAGFFGVLTLGRILLLPLNKKIGERRAVYLYGLATIALELVIWLVPSLVGGALCAALVGVVPGPIYPIAMNHAGRVFPPWLLTLSTACPQSPLLCKVGW</sequence>
<keyword evidence="5 7" id="KW-1133">Transmembrane helix</keyword>
<dbReference type="PANTHER" id="PTHR23514">
    <property type="entry name" value="BYPASS OF STOP CODON PROTEIN 6"/>
    <property type="match status" value="1"/>
</dbReference>
<dbReference type="GO" id="GO:0012505">
    <property type="term" value="C:endomembrane system"/>
    <property type="evidence" value="ECO:0007669"/>
    <property type="project" value="UniProtKB-SubCell"/>
</dbReference>
<keyword evidence="6 7" id="KW-0472">Membrane</keyword>